<accession>A0A928DMK6</accession>
<reference evidence="4" key="1">
    <citation type="submission" date="2019-04" db="EMBL/GenBank/DDBJ databases">
        <title>Evolution of Biomass-Degrading Anaerobic Consortia Revealed by Metagenomics.</title>
        <authorList>
            <person name="Peng X."/>
        </authorList>
    </citation>
    <scope>NUCLEOTIDE SEQUENCE</scope>
    <source>
        <strain evidence="4">SIG66</strain>
    </source>
</reference>
<dbReference type="SUPFAM" id="SSF81901">
    <property type="entry name" value="HCP-like"/>
    <property type="match status" value="1"/>
</dbReference>
<dbReference type="Gene3D" id="1.25.40.10">
    <property type="entry name" value="Tetratricopeptide repeat domain"/>
    <property type="match status" value="2"/>
</dbReference>
<dbReference type="InterPro" id="IPR019734">
    <property type="entry name" value="TPR_rpt"/>
</dbReference>
<dbReference type="InterPro" id="IPR011990">
    <property type="entry name" value="TPR-like_helical_dom_sf"/>
</dbReference>
<dbReference type="Proteomes" id="UP000725649">
    <property type="component" value="Unassembled WGS sequence"/>
</dbReference>
<evidence type="ECO:0000256" key="2">
    <source>
        <dbReference type="ARBA" id="ARBA00022803"/>
    </source>
</evidence>
<dbReference type="Pfam" id="PF13432">
    <property type="entry name" value="TPR_16"/>
    <property type="match status" value="2"/>
</dbReference>
<keyword evidence="1" id="KW-0677">Repeat</keyword>
<name>A0A928DMK6_9BACT</name>
<sequence length="563" mass="62980">METRRILRLLFVTLFLLGGVCRVHAFFPFSFGKQELKTDYSQTVWDQIMRDQARTDIRRGMGEMSQARYQEASNSFAKAIVKNTKDPLGYLLLGASLYWAGKVDDAISEYKEALRHDPHNPMAYQLLGIAAGWKGDVPLAQDYFLKANRLDPNKADTQMNLGSTYAVQHNREKALEHFRRATELAPREPLYHYQLGTLYESLGRDAQAEKAFRKALRLFPAYEDAQLSLGALYEKMGQTDEALKYYKKAVRTKPGDYVARLRYAFLLVRNGRENTAREVIEEAFSVSRFKEEGLALNAVYRASGRTAQAFENQIEKFKESLLKVSPSKPIQVEVSLEYEPVAQPQNATTPQSRFEQAYEKMRAADPLDNTGENKMAFKRMFTLPAGDRNTRAEQAENFAQGIRQALQQSAGKYQVNLSMQGRTPDYASPSALTQHTTTAPKAVYDPRIVGNDMGLWVMGRTWIKFVQEAQEELAENLSACKKGNTCLLLEGLASLASGDGYGAQAAFEKASLSYPADALPLVGLGTAFVVNGDDASAAESYKKALAVNPNNKTAKRNLKILED</sequence>
<feature type="repeat" description="TPR" evidence="3">
    <location>
        <begin position="189"/>
        <end position="222"/>
    </location>
</feature>
<evidence type="ECO:0000313" key="5">
    <source>
        <dbReference type="Proteomes" id="UP000725649"/>
    </source>
</evidence>
<gene>
    <name evidence="4" type="ORF">E7027_00125</name>
</gene>
<evidence type="ECO:0000256" key="1">
    <source>
        <dbReference type="ARBA" id="ARBA00022737"/>
    </source>
</evidence>
<proteinExistence type="predicted"/>
<dbReference type="PANTHER" id="PTHR44943:SF8">
    <property type="entry name" value="TPR REPEAT-CONTAINING PROTEIN MJ0263"/>
    <property type="match status" value="1"/>
</dbReference>
<comment type="caution">
    <text evidence="4">The sequence shown here is derived from an EMBL/GenBank/DDBJ whole genome shotgun (WGS) entry which is preliminary data.</text>
</comment>
<dbReference type="SMART" id="SM00028">
    <property type="entry name" value="TPR"/>
    <property type="match status" value="7"/>
</dbReference>
<dbReference type="PROSITE" id="PS50005">
    <property type="entry name" value="TPR"/>
    <property type="match status" value="6"/>
</dbReference>
<dbReference type="SUPFAM" id="SSF48452">
    <property type="entry name" value="TPR-like"/>
    <property type="match status" value="1"/>
</dbReference>
<dbReference type="PROSITE" id="PS50293">
    <property type="entry name" value="TPR_REGION"/>
    <property type="match status" value="1"/>
</dbReference>
<evidence type="ECO:0000256" key="3">
    <source>
        <dbReference type="PROSITE-ProRule" id="PRU00339"/>
    </source>
</evidence>
<dbReference type="EMBL" id="SUVG01000001">
    <property type="protein sequence ID" value="MBE6420548.1"/>
    <property type="molecule type" value="Genomic_DNA"/>
</dbReference>
<protein>
    <submittedName>
        <fullName evidence="4">Tetratricopeptide repeat protein</fullName>
    </submittedName>
</protein>
<dbReference type="AlphaFoldDB" id="A0A928DMK6"/>
<feature type="repeat" description="TPR" evidence="3">
    <location>
        <begin position="223"/>
        <end position="256"/>
    </location>
</feature>
<feature type="repeat" description="TPR" evidence="3">
    <location>
        <begin position="121"/>
        <end position="154"/>
    </location>
</feature>
<dbReference type="PANTHER" id="PTHR44943">
    <property type="entry name" value="CELLULOSE SYNTHASE OPERON PROTEIN C"/>
    <property type="match status" value="1"/>
</dbReference>
<organism evidence="4 5">
    <name type="scientific">Candidatus Avelusimicrobium gallicola</name>
    <dbReference type="NCBI Taxonomy" id="2562704"/>
    <lineage>
        <taxon>Bacteria</taxon>
        <taxon>Pseudomonadati</taxon>
        <taxon>Elusimicrobiota</taxon>
        <taxon>Elusimicrobia</taxon>
        <taxon>Elusimicrobiales</taxon>
        <taxon>Elusimicrobiaceae</taxon>
        <taxon>Candidatus Avelusimicrobium</taxon>
    </lineage>
</organism>
<feature type="repeat" description="TPR" evidence="3">
    <location>
        <begin position="518"/>
        <end position="551"/>
    </location>
</feature>
<feature type="repeat" description="TPR" evidence="3">
    <location>
        <begin position="87"/>
        <end position="120"/>
    </location>
</feature>
<evidence type="ECO:0000313" key="4">
    <source>
        <dbReference type="EMBL" id="MBE6420548.1"/>
    </source>
</evidence>
<dbReference type="Pfam" id="PF14559">
    <property type="entry name" value="TPR_19"/>
    <property type="match status" value="1"/>
</dbReference>
<dbReference type="InterPro" id="IPR051685">
    <property type="entry name" value="Ycf3/AcsC/BcsC/TPR_MFPF"/>
</dbReference>
<dbReference type="Pfam" id="PF13424">
    <property type="entry name" value="TPR_12"/>
    <property type="match status" value="1"/>
</dbReference>
<keyword evidence="2 3" id="KW-0802">TPR repeat</keyword>
<feature type="repeat" description="TPR" evidence="3">
    <location>
        <begin position="155"/>
        <end position="188"/>
    </location>
</feature>